<dbReference type="GO" id="GO:0016757">
    <property type="term" value="F:glycosyltransferase activity"/>
    <property type="evidence" value="ECO:0007669"/>
    <property type="project" value="UniProtKB-KW"/>
</dbReference>
<dbReference type="InterPro" id="IPR029044">
    <property type="entry name" value="Nucleotide-diphossugar_trans"/>
</dbReference>
<keyword evidence="1 4" id="KW-0808">Transferase</keyword>
<dbReference type="Pfam" id="PF00535">
    <property type="entry name" value="Glycos_transf_2"/>
    <property type="match status" value="1"/>
</dbReference>
<evidence type="ECO:0000259" key="2">
    <source>
        <dbReference type="Pfam" id="PF00535"/>
    </source>
</evidence>
<dbReference type="InterPro" id="IPR027791">
    <property type="entry name" value="Galactosyl_T_C"/>
</dbReference>
<dbReference type="SUPFAM" id="SSF53448">
    <property type="entry name" value="Nucleotide-diphospho-sugar transferases"/>
    <property type="match status" value="1"/>
</dbReference>
<reference evidence="4 5" key="1">
    <citation type="submission" date="2023-09" db="EMBL/GenBank/DDBJ databases">
        <authorList>
            <person name="Rey-Velasco X."/>
        </authorList>
    </citation>
    <scope>NUCLEOTIDE SEQUENCE [LARGE SCALE GENOMIC DNA]</scope>
    <source>
        <strain evidence="4 5">W335</strain>
    </source>
</reference>
<accession>A0ABU3C0V5</accession>
<dbReference type="PANTHER" id="PTHR43685:SF3">
    <property type="entry name" value="SLR2126 PROTEIN"/>
    <property type="match status" value="1"/>
</dbReference>
<protein>
    <submittedName>
        <fullName evidence="4">Glycosyltransferase</fullName>
        <ecNumber evidence="4">2.4.-.-</ecNumber>
    </submittedName>
</protein>
<name>A0ABU3C0V5_9GAMM</name>
<dbReference type="Pfam" id="PF02709">
    <property type="entry name" value="Glyco_transf_7C"/>
    <property type="match status" value="1"/>
</dbReference>
<gene>
    <name evidence="4" type="ORF">RM532_08575</name>
</gene>
<dbReference type="InterPro" id="IPR001173">
    <property type="entry name" value="Glyco_trans_2-like"/>
</dbReference>
<keyword evidence="4" id="KW-0328">Glycosyltransferase</keyword>
<dbReference type="EC" id="2.4.-.-" evidence="4"/>
<evidence type="ECO:0000259" key="3">
    <source>
        <dbReference type="Pfam" id="PF02709"/>
    </source>
</evidence>
<dbReference type="PANTHER" id="PTHR43685">
    <property type="entry name" value="GLYCOSYLTRANSFERASE"/>
    <property type="match status" value="1"/>
</dbReference>
<evidence type="ECO:0000256" key="1">
    <source>
        <dbReference type="ARBA" id="ARBA00022679"/>
    </source>
</evidence>
<feature type="domain" description="Galactosyltransferase C-terminal" evidence="3">
    <location>
        <begin position="176"/>
        <end position="224"/>
    </location>
</feature>
<organism evidence="4 5">
    <name type="scientific">Spectribacter hydrogenoxidans</name>
    <dbReference type="NCBI Taxonomy" id="3075608"/>
    <lineage>
        <taxon>Bacteria</taxon>
        <taxon>Pseudomonadati</taxon>
        <taxon>Pseudomonadota</taxon>
        <taxon>Gammaproteobacteria</taxon>
        <taxon>Salinisphaerales</taxon>
        <taxon>Salinisphaeraceae</taxon>
        <taxon>Spectribacter</taxon>
    </lineage>
</organism>
<dbReference type="Gene3D" id="3.90.550.10">
    <property type="entry name" value="Spore Coat Polysaccharide Biosynthesis Protein SpsA, Chain A"/>
    <property type="match status" value="1"/>
</dbReference>
<sequence length="292" mass="32695">MRRGRLQRRLVSTTVVLTSYNQREVLPLVLQALARQSVRLDELILADDGSRDDSLAIVRSGAREHDLPLAAVLTQDDLGFRKATILNAAIRASRGQQLVFLDGDVLPGRDWLCAHRSRFRTGTYVVGSYARLSGPESRLFRPDNVGQQLDGLCRHAGHDRWFRRHDLKARWYALTRKFNRPLLHGGNFSVDRGVLFGVNGFDEQFNGFGGEDSDLRCRMNLYGARPISAIRAAKAFHLEPEPAAGDRPSAIADRRPYSESPYQALKATRVWAELGLTRHPVPVDAANQDETG</sequence>
<keyword evidence="5" id="KW-1185">Reference proteome</keyword>
<dbReference type="InterPro" id="IPR050834">
    <property type="entry name" value="Glycosyltransf_2"/>
</dbReference>
<dbReference type="RefSeq" id="WP_311652857.1">
    <property type="nucleotide sequence ID" value="NZ_JAVRIB010000007.1"/>
</dbReference>
<proteinExistence type="predicted"/>
<evidence type="ECO:0000313" key="4">
    <source>
        <dbReference type="EMBL" id="MDT0635014.1"/>
    </source>
</evidence>
<evidence type="ECO:0000313" key="5">
    <source>
        <dbReference type="Proteomes" id="UP001251857"/>
    </source>
</evidence>
<feature type="domain" description="Glycosyltransferase 2-like" evidence="2">
    <location>
        <begin position="14"/>
        <end position="159"/>
    </location>
</feature>
<dbReference type="EMBL" id="JAVRIB010000007">
    <property type="protein sequence ID" value="MDT0635014.1"/>
    <property type="molecule type" value="Genomic_DNA"/>
</dbReference>
<comment type="caution">
    <text evidence="4">The sequence shown here is derived from an EMBL/GenBank/DDBJ whole genome shotgun (WGS) entry which is preliminary data.</text>
</comment>
<dbReference type="Proteomes" id="UP001251857">
    <property type="component" value="Unassembled WGS sequence"/>
</dbReference>